<accession>A0ABU1IBE8</accession>
<evidence type="ECO:0000259" key="1">
    <source>
        <dbReference type="Pfam" id="PF25164"/>
    </source>
</evidence>
<dbReference type="EMBL" id="JAVIZX010000001">
    <property type="protein sequence ID" value="MDR6213624.1"/>
    <property type="molecule type" value="Genomic_DNA"/>
</dbReference>
<keyword evidence="3" id="KW-1185">Reference proteome</keyword>
<name>A0ABU1IBE8_9BURK</name>
<dbReference type="InterPro" id="IPR057253">
    <property type="entry name" value="CoiA-like_N"/>
</dbReference>
<evidence type="ECO:0000313" key="3">
    <source>
        <dbReference type="Proteomes" id="UP001267710"/>
    </source>
</evidence>
<evidence type="ECO:0000313" key="2">
    <source>
        <dbReference type="EMBL" id="MDR6213624.1"/>
    </source>
</evidence>
<feature type="domain" description="Competence protein CoiA-like N-terminal" evidence="1">
    <location>
        <begin position="171"/>
        <end position="199"/>
    </location>
</feature>
<organism evidence="2 3">
    <name type="scientific">Paracidovorax wautersii</name>
    <dbReference type="NCBI Taxonomy" id="1177982"/>
    <lineage>
        <taxon>Bacteria</taxon>
        <taxon>Pseudomonadati</taxon>
        <taxon>Pseudomonadota</taxon>
        <taxon>Betaproteobacteria</taxon>
        <taxon>Burkholderiales</taxon>
        <taxon>Comamonadaceae</taxon>
        <taxon>Paracidovorax</taxon>
    </lineage>
</organism>
<dbReference type="Proteomes" id="UP001267710">
    <property type="component" value="Unassembled WGS sequence"/>
</dbReference>
<dbReference type="Pfam" id="PF25164">
    <property type="entry name" value="CoiA_N"/>
    <property type="match status" value="1"/>
</dbReference>
<proteinExistence type="predicted"/>
<reference evidence="2 3" key="1">
    <citation type="submission" date="2023-08" db="EMBL/GenBank/DDBJ databases">
        <title>Functional and genomic diversity of the sorghum phyllosphere microbiome.</title>
        <authorList>
            <person name="Shade A."/>
        </authorList>
    </citation>
    <scope>NUCLEOTIDE SEQUENCE [LARGE SCALE GENOMIC DNA]</scope>
    <source>
        <strain evidence="2 3">SORGH_AS_0335</strain>
    </source>
</reference>
<comment type="caution">
    <text evidence="2">The sequence shown here is derived from an EMBL/GenBank/DDBJ whole genome shotgun (WGS) entry which is preliminary data.</text>
</comment>
<protein>
    <recommendedName>
        <fullName evidence="1">Competence protein CoiA-like N-terminal domain-containing protein</fullName>
    </recommendedName>
</protein>
<gene>
    <name evidence="2" type="ORF">QE399_001313</name>
</gene>
<sequence length="434" mass="47898">MPSTRRVFLKLKRMVETPPLKECFNTRPSTLEIASQVSVFDLECGCFIVCLLRHTASFSQFLCIEFRRLPSLGIGTQGDGFAHQCAHKLRCRGLIALDIQPVAHTQQQIVKSGLGQPVGNRFRAGWQGFGSQHLVFLHSTLGIPMLSLFALHESNRFVHVSEVERGLACECRCAVCGEPVIARQGELREHHFAHSSNAEPCATNYESDLHRFAKRVIIEARGLVVPVTPAASQALGFGGRLDPSILLACTDIEEEVVVGELRPDLLAATAAGMTVAIEVAYSSFCSADKCLAYEQLKLPALEIDLRAFTPTAFDVAKVKHAILEDVAGKAWLWPENTVAEQPVDASAENAPTQRFLPEEIVTIHGRWISVKELPSGDIAIKAVRYDPDVVSVVRTVARAHFGRYREAYHNWVIPRFRAQAARLQLRSIASADLC</sequence>